<gene>
    <name evidence="2" type="ORF">SAMN05443144_107173</name>
</gene>
<feature type="transmembrane region" description="Helical" evidence="1">
    <location>
        <begin position="7"/>
        <end position="28"/>
    </location>
</feature>
<protein>
    <recommendedName>
        <fullName evidence="4">Copper chaperone NosL</fullName>
    </recommendedName>
</protein>
<dbReference type="EMBL" id="FQUS01000007">
    <property type="protein sequence ID" value="SHF33692.1"/>
    <property type="molecule type" value="Genomic_DNA"/>
</dbReference>
<keyword evidence="3" id="KW-1185">Reference proteome</keyword>
<evidence type="ECO:0000313" key="2">
    <source>
        <dbReference type="EMBL" id="SHF33692.1"/>
    </source>
</evidence>
<feature type="transmembrane region" description="Helical" evidence="1">
    <location>
        <begin position="80"/>
        <end position="97"/>
    </location>
</feature>
<keyword evidence="1" id="KW-0472">Membrane</keyword>
<dbReference type="AlphaFoldDB" id="A0A1M5AUT2"/>
<evidence type="ECO:0000313" key="3">
    <source>
        <dbReference type="Proteomes" id="UP000184041"/>
    </source>
</evidence>
<sequence length="190" mass="21328">MDNQKRILMALAALLLIGVYFVPIWSIGMEAPQYPEGLGMNITVDNIVGKEKNDLNNINGLNHYIGMKEIQPDSIPELKIMPFIFGFLIISGLIIAFTGKRKWILYWLGLFVLLAVAGLVDFYIWGYDYGHNLNPDAPIKVPGMTYQPPLIGSKQLLNIDATSLPHIGFYLSLLSMSIAGLVWWKSKEDE</sequence>
<accession>A0A1M5AUT2</accession>
<feature type="transmembrane region" description="Helical" evidence="1">
    <location>
        <begin position="167"/>
        <end position="184"/>
    </location>
</feature>
<organism evidence="2 3">
    <name type="scientific">Fodinibius roseus</name>
    <dbReference type="NCBI Taxonomy" id="1194090"/>
    <lineage>
        <taxon>Bacteria</taxon>
        <taxon>Pseudomonadati</taxon>
        <taxon>Balneolota</taxon>
        <taxon>Balneolia</taxon>
        <taxon>Balneolales</taxon>
        <taxon>Balneolaceae</taxon>
        <taxon>Fodinibius</taxon>
    </lineage>
</organism>
<reference evidence="2 3" key="1">
    <citation type="submission" date="2016-11" db="EMBL/GenBank/DDBJ databases">
        <authorList>
            <person name="Jaros S."/>
            <person name="Januszkiewicz K."/>
            <person name="Wedrychowicz H."/>
        </authorList>
    </citation>
    <scope>NUCLEOTIDE SEQUENCE [LARGE SCALE GENOMIC DNA]</scope>
    <source>
        <strain evidence="2 3">DSM 21986</strain>
    </source>
</reference>
<dbReference type="STRING" id="1194090.SAMN05443144_107173"/>
<name>A0A1M5AUT2_9BACT</name>
<feature type="transmembrane region" description="Helical" evidence="1">
    <location>
        <begin position="104"/>
        <end position="125"/>
    </location>
</feature>
<dbReference type="Proteomes" id="UP000184041">
    <property type="component" value="Unassembled WGS sequence"/>
</dbReference>
<proteinExistence type="predicted"/>
<dbReference type="OrthoDB" id="9809859at2"/>
<keyword evidence="1" id="KW-1133">Transmembrane helix</keyword>
<keyword evidence="1" id="KW-0812">Transmembrane</keyword>
<evidence type="ECO:0000256" key="1">
    <source>
        <dbReference type="SAM" id="Phobius"/>
    </source>
</evidence>
<dbReference type="RefSeq" id="WP_073062269.1">
    <property type="nucleotide sequence ID" value="NZ_FQUS01000007.1"/>
</dbReference>
<evidence type="ECO:0008006" key="4">
    <source>
        <dbReference type="Google" id="ProtNLM"/>
    </source>
</evidence>